<dbReference type="PATRIC" id="fig|76859.3.peg.759"/>
<gene>
    <name evidence="1" type="ORF">RN98_03845</name>
</gene>
<evidence type="ECO:0000313" key="2">
    <source>
        <dbReference type="Proteomes" id="UP000063147"/>
    </source>
</evidence>
<protein>
    <submittedName>
        <fullName evidence="1">Uncharacterized protein</fullName>
    </submittedName>
</protein>
<accession>A0A0M5M612</accession>
<proteinExistence type="predicted"/>
<name>A0A0M5M612_9FUSO</name>
<dbReference type="AlphaFoldDB" id="A0A0M5M612"/>
<reference evidence="1 2" key="1">
    <citation type="submission" date="2015-09" db="EMBL/GenBank/DDBJ databases">
        <authorList>
            <person name="Jackson K.R."/>
            <person name="Lunt B.L."/>
            <person name="Fisher J.N.B."/>
            <person name="Gardner A.V."/>
            <person name="Bailey M.E."/>
            <person name="Deus L.M."/>
            <person name="Earl A.S."/>
            <person name="Gibby P.D."/>
            <person name="Hartmann K.A."/>
            <person name="Liu J.E."/>
            <person name="Manci A.M."/>
            <person name="Nielsen D.A."/>
            <person name="Solomon M.B."/>
            <person name="Breakwell D.P."/>
            <person name="Burnett S.H."/>
            <person name="Grose J.H."/>
        </authorList>
    </citation>
    <scope>NUCLEOTIDE SEQUENCE [LARGE SCALE GENOMIC DNA]</scope>
    <source>
        <strain evidence="1 2">KCOM 1279</strain>
    </source>
</reference>
<sequence>MKMEELYDFLTKLEEDTLKIDEKRMEELFGELNDEQNNFISELRYKYFKLGFEIKGVLENFKNER</sequence>
<organism evidence="1">
    <name type="scientific">Fusobacterium animalis</name>
    <dbReference type="NCBI Taxonomy" id="76859"/>
    <lineage>
        <taxon>Bacteria</taxon>
        <taxon>Fusobacteriati</taxon>
        <taxon>Fusobacteriota</taxon>
        <taxon>Fusobacteriia</taxon>
        <taxon>Fusobacteriales</taxon>
        <taxon>Fusobacteriaceae</taxon>
        <taxon>Fusobacterium</taxon>
    </lineage>
</organism>
<evidence type="ECO:0000313" key="1">
    <source>
        <dbReference type="EMBL" id="ALF17344.1"/>
    </source>
</evidence>
<dbReference type="EMBL" id="CP012713">
    <property type="protein sequence ID" value="ALF17344.1"/>
    <property type="molecule type" value="Genomic_DNA"/>
</dbReference>
<dbReference type="OrthoDB" id="9867295at2"/>
<dbReference type="Proteomes" id="UP000063147">
    <property type="component" value="Chromosome"/>
</dbReference>